<dbReference type="Proteomes" id="UP000001542">
    <property type="component" value="Unassembled WGS sequence"/>
</dbReference>
<keyword evidence="2" id="KW-1185">Reference proteome</keyword>
<name>A2D7R4_TRIV3</name>
<dbReference type="KEGG" id="tva:4720891"/>
<organism evidence="1 2">
    <name type="scientific">Trichomonas vaginalis (strain ATCC PRA-98 / G3)</name>
    <dbReference type="NCBI Taxonomy" id="412133"/>
    <lineage>
        <taxon>Eukaryota</taxon>
        <taxon>Metamonada</taxon>
        <taxon>Parabasalia</taxon>
        <taxon>Trichomonadida</taxon>
        <taxon>Trichomonadidae</taxon>
        <taxon>Trichomonas</taxon>
    </lineage>
</organism>
<dbReference type="VEuPathDB" id="TrichDB:TVAG_121190"/>
<evidence type="ECO:0000313" key="2">
    <source>
        <dbReference type="Proteomes" id="UP000001542"/>
    </source>
</evidence>
<gene>
    <name evidence="1" type="ORF">TVAG_121190</name>
</gene>
<dbReference type="EMBL" id="DS113177">
    <property type="protein sequence ID" value="EAY23781.1"/>
    <property type="molecule type" value="Genomic_DNA"/>
</dbReference>
<accession>A2D7R4</accession>
<reference evidence="1" key="1">
    <citation type="submission" date="2006-10" db="EMBL/GenBank/DDBJ databases">
        <authorList>
            <person name="Amadeo P."/>
            <person name="Zhao Q."/>
            <person name="Wortman J."/>
            <person name="Fraser-Liggett C."/>
            <person name="Carlton J."/>
        </authorList>
    </citation>
    <scope>NUCLEOTIDE SEQUENCE</scope>
    <source>
        <strain evidence="1">G3</strain>
    </source>
</reference>
<protein>
    <submittedName>
        <fullName evidence="1">Uncharacterized protein</fullName>
    </submittedName>
</protein>
<dbReference type="AlphaFoldDB" id="A2D7R4"/>
<reference evidence="1" key="2">
    <citation type="journal article" date="2007" name="Science">
        <title>Draft genome sequence of the sexually transmitted pathogen Trichomonas vaginalis.</title>
        <authorList>
            <person name="Carlton J.M."/>
            <person name="Hirt R.P."/>
            <person name="Silva J.C."/>
            <person name="Delcher A.L."/>
            <person name="Schatz M."/>
            <person name="Zhao Q."/>
            <person name="Wortman J.R."/>
            <person name="Bidwell S.L."/>
            <person name="Alsmark U.C.M."/>
            <person name="Besteiro S."/>
            <person name="Sicheritz-Ponten T."/>
            <person name="Noel C.J."/>
            <person name="Dacks J.B."/>
            <person name="Foster P.G."/>
            <person name="Simillion C."/>
            <person name="Van de Peer Y."/>
            <person name="Miranda-Saavedra D."/>
            <person name="Barton G.J."/>
            <person name="Westrop G.D."/>
            <person name="Mueller S."/>
            <person name="Dessi D."/>
            <person name="Fiori P.L."/>
            <person name="Ren Q."/>
            <person name="Paulsen I."/>
            <person name="Zhang H."/>
            <person name="Bastida-Corcuera F.D."/>
            <person name="Simoes-Barbosa A."/>
            <person name="Brown M.T."/>
            <person name="Hayes R.D."/>
            <person name="Mukherjee M."/>
            <person name="Okumura C.Y."/>
            <person name="Schneider R."/>
            <person name="Smith A.J."/>
            <person name="Vanacova S."/>
            <person name="Villalvazo M."/>
            <person name="Haas B.J."/>
            <person name="Pertea M."/>
            <person name="Feldblyum T.V."/>
            <person name="Utterback T.R."/>
            <person name="Shu C.L."/>
            <person name="Osoegawa K."/>
            <person name="de Jong P.J."/>
            <person name="Hrdy I."/>
            <person name="Horvathova L."/>
            <person name="Zubacova Z."/>
            <person name="Dolezal P."/>
            <person name="Malik S.B."/>
            <person name="Logsdon J.M. Jr."/>
            <person name="Henze K."/>
            <person name="Gupta A."/>
            <person name="Wang C.C."/>
            <person name="Dunne R.L."/>
            <person name="Upcroft J.A."/>
            <person name="Upcroft P."/>
            <person name="White O."/>
            <person name="Salzberg S.L."/>
            <person name="Tang P."/>
            <person name="Chiu C.-H."/>
            <person name="Lee Y.-S."/>
            <person name="Embley T.M."/>
            <person name="Coombs G.H."/>
            <person name="Mottram J.C."/>
            <person name="Tachezy J."/>
            <person name="Fraser-Liggett C.M."/>
            <person name="Johnson P.J."/>
        </authorList>
    </citation>
    <scope>NUCLEOTIDE SEQUENCE [LARGE SCALE GENOMIC DNA]</scope>
    <source>
        <strain evidence="1">G3</strain>
    </source>
</reference>
<dbReference type="InParanoid" id="A2D7R4"/>
<dbReference type="VEuPathDB" id="TrichDB:TVAGG3_0994650"/>
<proteinExistence type="predicted"/>
<evidence type="ECO:0000313" key="1">
    <source>
        <dbReference type="EMBL" id="EAY23781.1"/>
    </source>
</evidence>
<sequence length="268" mass="31074">MDRKSARIKAELQRYGWRVSKKFKYRKGRPIKVYDKLAGLTYEMDLETARANYPNRLERLEEERLMDMPFDVSEPQVEGHDGFARFYWKHDEQLHPLRRKKGKGEDTHAPMERTRYAYEKYREVRSQITSGRTFTVNFDEGKNKEGFMGVLAAIQDGNKKGHNLRLTITDLDSHIYYANGNVTTAAKLLDAFKTTKREQMFDSDSDILNAIEGIASVKFEWYQPNPQAVRQHAGYFPFINKSDIGLTLSSQRQSLTTTTNSSPKSNPK</sequence>
<dbReference type="RefSeq" id="XP_001277029.1">
    <property type="nucleotide sequence ID" value="XM_001277028.1"/>
</dbReference>